<feature type="transmembrane region" description="Helical" evidence="6">
    <location>
        <begin position="479"/>
        <end position="501"/>
    </location>
</feature>
<evidence type="ECO:0000256" key="1">
    <source>
        <dbReference type="ARBA" id="ARBA00004141"/>
    </source>
</evidence>
<protein>
    <submittedName>
        <fullName evidence="8">MFS general substrate transporter</fullName>
    </submittedName>
</protein>
<evidence type="ECO:0000259" key="7">
    <source>
        <dbReference type="PROSITE" id="PS50850"/>
    </source>
</evidence>
<dbReference type="AlphaFoldDB" id="A0A2H3DJI1"/>
<dbReference type="STRING" id="47427.A0A2H3DJI1"/>
<feature type="transmembrane region" description="Helical" evidence="6">
    <location>
        <begin position="252"/>
        <end position="274"/>
    </location>
</feature>
<dbReference type="PROSITE" id="PS50850">
    <property type="entry name" value="MFS"/>
    <property type="match status" value="1"/>
</dbReference>
<dbReference type="FunFam" id="1.20.1250.20:FF:000057">
    <property type="entry name" value="MFS general substrate transporter"/>
    <property type="match status" value="1"/>
</dbReference>
<proteinExistence type="predicted"/>
<evidence type="ECO:0000256" key="5">
    <source>
        <dbReference type="ARBA" id="ARBA00023136"/>
    </source>
</evidence>
<dbReference type="PANTHER" id="PTHR43791:SF49">
    <property type="entry name" value="TRANSPORTER, PUTATIVE (AFU_ORTHOLOGUE AFUA_4G04250)-RELATED"/>
    <property type="match status" value="1"/>
</dbReference>
<feature type="transmembrane region" description="Helical" evidence="6">
    <location>
        <begin position="417"/>
        <end position="435"/>
    </location>
</feature>
<dbReference type="GO" id="GO:0016020">
    <property type="term" value="C:membrane"/>
    <property type="evidence" value="ECO:0007669"/>
    <property type="project" value="UniProtKB-SubCell"/>
</dbReference>
<feature type="transmembrane region" description="Helical" evidence="6">
    <location>
        <begin position="219"/>
        <end position="240"/>
    </location>
</feature>
<feature type="transmembrane region" description="Helical" evidence="6">
    <location>
        <begin position="164"/>
        <end position="183"/>
    </location>
</feature>
<feature type="transmembrane region" description="Helical" evidence="6">
    <location>
        <begin position="321"/>
        <end position="341"/>
    </location>
</feature>
<keyword evidence="5 6" id="KW-0472">Membrane</keyword>
<dbReference type="InParanoid" id="A0A2H3DJI1"/>
<keyword evidence="2" id="KW-0813">Transport</keyword>
<evidence type="ECO:0000313" key="8">
    <source>
        <dbReference type="EMBL" id="PBK91642.1"/>
    </source>
</evidence>
<feature type="transmembrane region" description="Helical" evidence="6">
    <location>
        <begin position="447"/>
        <end position="467"/>
    </location>
</feature>
<evidence type="ECO:0000313" key="9">
    <source>
        <dbReference type="Proteomes" id="UP000217790"/>
    </source>
</evidence>
<evidence type="ECO:0000256" key="2">
    <source>
        <dbReference type="ARBA" id="ARBA00022448"/>
    </source>
</evidence>
<dbReference type="Proteomes" id="UP000217790">
    <property type="component" value="Unassembled WGS sequence"/>
</dbReference>
<dbReference type="SUPFAM" id="SSF103473">
    <property type="entry name" value="MFS general substrate transporter"/>
    <property type="match status" value="1"/>
</dbReference>
<sequence>MILNFSSFFHHEESSSWDYVDKQSMYHGDYTLRSLLFFTSMAAAVSSNEKFTVVERDDVETASANEDTPKLDALANKKLVWKIDLRIVPLSAFIYLLCNIDRSNIGNAKIMNKEEGHDLLTETRLTSKQYTIALTIFFLAYALFEVPSNILLKRLRPSRWIATLMFIWGAITVGLGGVTNYATLTTVRFLLGAFEAGLFPGLVYYVTFWYRPEERSLRVALILASATLAGAFGGAIAYGIANMEGSSGLSAWRWLFILEGIPSAVLAFPIWFCLPDYPETASWLSPEEKALSAARLKDSSKSSGRGLSWRDITSTLTEWRLWIHFLIYFGISAPFSSMSLFAPTIVSGLGYTSLRAQLMTVPPYAVSWVFSILIGYVADRLNRRGLFSAVFAAIGAIGFIASATLPQDAYKSRYGTLIIACAGAFSSIPPLLGWLSCNMRSTATTGLAVALNISFGAPGQIVGVWIYKSEEASKGYPTGHWTNAALLIFVSAGCIGLHLLYKSRNQRIRENSSSEPLWKL</sequence>
<dbReference type="GO" id="GO:0022857">
    <property type="term" value="F:transmembrane transporter activity"/>
    <property type="evidence" value="ECO:0007669"/>
    <property type="project" value="InterPro"/>
</dbReference>
<gene>
    <name evidence="8" type="ORF">ARMGADRAFT_1014035</name>
</gene>
<dbReference type="InterPro" id="IPR020846">
    <property type="entry name" value="MFS_dom"/>
</dbReference>
<dbReference type="OMA" id="TFWYRNS"/>
<dbReference type="OrthoDB" id="3639251at2759"/>
<evidence type="ECO:0000256" key="4">
    <source>
        <dbReference type="ARBA" id="ARBA00022989"/>
    </source>
</evidence>
<name>A0A2H3DJI1_ARMGA</name>
<dbReference type="EMBL" id="KZ293661">
    <property type="protein sequence ID" value="PBK91642.1"/>
    <property type="molecule type" value="Genomic_DNA"/>
</dbReference>
<keyword evidence="4 6" id="KW-1133">Transmembrane helix</keyword>
<feature type="transmembrane region" description="Helical" evidence="6">
    <location>
        <begin position="385"/>
        <end position="405"/>
    </location>
</feature>
<dbReference type="Gene3D" id="1.20.1250.20">
    <property type="entry name" value="MFS general substrate transporter like domains"/>
    <property type="match status" value="2"/>
</dbReference>
<dbReference type="InterPro" id="IPR011701">
    <property type="entry name" value="MFS"/>
</dbReference>
<comment type="subcellular location">
    <subcellularLocation>
        <location evidence="1">Membrane</location>
        <topology evidence="1">Multi-pass membrane protein</topology>
    </subcellularLocation>
</comment>
<feature type="domain" description="Major facilitator superfamily (MFS) profile" evidence="7">
    <location>
        <begin position="87"/>
        <end position="520"/>
    </location>
</feature>
<keyword evidence="9" id="KW-1185">Reference proteome</keyword>
<keyword evidence="3 6" id="KW-0812">Transmembrane</keyword>
<reference evidence="9" key="1">
    <citation type="journal article" date="2017" name="Nat. Ecol. Evol.">
        <title>Genome expansion and lineage-specific genetic innovations in the forest pathogenic fungi Armillaria.</title>
        <authorList>
            <person name="Sipos G."/>
            <person name="Prasanna A.N."/>
            <person name="Walter M.C."/>
            <person name="O'Connor E."/>
            <person name="Balint B."/>
            <person name="Krizsan K."/>
            <person name="Kiss B."/>
            <person name="Hess J."/>
            <person name="Varga T."/>
            <person name="Slot J."/>
            <person name="Riley R."/>
            <person name="Boka B."/>
            <person name="Rigling D."/>
            <person name="Barry K."/>
            <person name="Lee J."/>
            <person name="Mihaltcheva S."/>
            <person name="LaButti K."/>
            <person name="Lipzen A."/>
            <person name="Waldron R."/>
            <person name="Moloney N.M."/>
            <person name="Sperisen C."/>
            <person name="Kredics L."/>
            <person name="Vagvoelgyi C."/>
            <person name="Patrignani A."/>
            <person name="Fitzpatrick D."/>
            <person name="Nagy I."/>
            <person name="Doyle S."/>
            <person name="Anderson J.B."/>
            <person name="Grigoriev I.V."/>
            <person name="Gueldener U."/>
            <person name="Muensterkoetter M."/>
            <person name="Nagy L.G."/>
        </authorList>
    </citation>
    <scope>NUCLEOTIDE SEQUENCE [LARGE SCALE GENOMIC DNA]</scope>
    <source>
        <strain evidence="9">Ar21-2</strain>
    </source>
</reference>
<dbReference type="Pfam" id="PF07690">
    <property type="entry name" value="MFS_1"/>
    <property type="match status" value="1"/>
</dbReference>
<accession>A0A2H3DJI1</accession>
<evidence type="ECO:0000256" key="3">
    <source>
        <dbReference type="ARBA" id="ARBA00022692"/>
    </source>
</evidence>
<feature type="transmembrane region" description="Helical" evidence="6">
    <location>
        <begin position="189"/>
        <end position="207"/>
    </location>
</feature>
<dbReference type="InterPro" id="IPR036259">
    <property type="entry name" value="MFS_trans_sf"/>
</dbReference>
<feature type="transmembrane region" description="Helical" evidence="6">
    <location>
        <begin position="361"/>
        <end position="378"/>
    </location>
</feature>
<dbReference type="PANTHER" id="PTHR43791">
    <property type="entry name" value="PERMEASE-RELATED"/>
    <property type="match status" value="1"/>
</dbReference>
<feature type="transmembrane region" description="Helical" evidence="6">
    <location>
        <begin position="130"/>
        <end position="152"/>
    </location>
</feature>
<dbReference type="FunFam" id="1.20.1250.20:FF:000013">
    <property type="entry name" value="MFS general substrate transporter"/>
    <property type="match status" value="1"/>
</dbReference>
<feature type="non-terminal residue" evidence="8">
    <location>
        <position position="1"/>
    </location>
</feature>
<organism evidence="8 9">
    <name type="scientific">Armillaria gallica</name>
    <name type="common">Bulbous honey fungus</name>
    <name type="synonym">Armillaria bulbosa</name>
    <dbReference type="NCBI Taxonomy" id="47427"/>
    <lineage>
        <taxon>Eukaryota</taxon>
        <taxon>Fungi</taxon>
        <taxon>Dikarya</taxon>
        <taxon>Basidiomycota</taxon>
        <taxon>Agaricomycotina</taxon>
        <taxon>Agaricomycetes</taxon>
        <taxon>Agaricomycetidae</taxon>
        <taxon>Agaricales</taxon>
        <taxon>Marasmiineae</taxon>
        <taxon>Physalacriaceae</taxon>
        <taxon>Armillaria</taxon>
    </lineage>
</organism>
<evidence type="ECO:0000256" key="6">
    <source>
        <dbReference type="SAM" id="Phobius"/>
    </source>
</evidence>